<feature type="coiled-coil region" evidence="1">
    <location>
        <begin position="315"/>
        <end position="342"/>
    </location>
</feature>
<proteinExistence type="predicted"/>
<sequence>MEENENLRRSNLLSSFSQDLIRQAETAPPADSEALQLSLTNHLDLFRNLLEEKEDEIFYLEDRLKNSEEEKSSLLEKQAKQFNSQIRLFRELLEEKDEEVEQKNEELKIEKRSFKELESEIQVQESTILSTKNHVKLLFQKAQELSKITDEKAAFLENQNKEKEALENKLQSAVKKNESCGKKLLQAKGEKTKLKEELESLKNQLAKIKEDKRLSEERSLQRTKKISEMKEIELQKLKSENKRLKCSLESEQEGAERLEERFADEEMKINQQREKMNELASKLQKMEALLTAKKTVKKDLEVFPVLINSGKDEMKEKILEKFKFERERRVDAEKELRNCEAKRIEYERFCLRFLRSTGIGIRLSRNFGLEELMRNFIMNDFL</sequence>
<organism evidence="2 3">
    <name type="scientific">Oikopleura dioica</name>
    <name type="common">Tunicate</name>
    <dbReference type="NCBI Taxonomy" id="34765"/>
    <lineage>
        <taxon>Eukaryota</taxon>
        <taxon>Metazoa</taxon>
        <taxon>Chordata</taxon>
        <taxon>Tunicata</taxon>
        <taxon>Appendicularia</taxon>
        <taxon>Copelata</taxon>
        <taxon>Oikopleuridae</taxon>
        <taxon>Oikopleura</taxon>
    </lineage>
</organism>
<name>A0ABN7T3T1_OIKDI</name>
<feature type="coiled-coil region" evidence="1">
    <location>
        <begin position="153"/>
        <end position="289"/>
    </location>
</feature>
<evidence type="ECO:0000313" key="3">
    <source>
        <dbReference type="Proteomes" id="UP001158576"/>
    </source>
</evidence>
<dbReference type="Proteomes" id="UP001158576">
    <property type="component" value="Chromosome 2"/>
</dbReference>
<keyword evidence="1" id="KW-0175">Coiled coil</keyword>
<dbReference type="EMBL" id="OU015567">
    <property type="protein sequence ID" value="CAG5111038.1"/>
    <property type="molecule type" value="Genomic_DNA"/>
</dbReference>
<feature type="coiled-coil region" evidence="1">
    <location>
        <begin position="50"/>
        <end position="127"/>
    </location>
</feature>
<evidence type="ECO:0000313" key="2">
    <source>
        <dbReference type="EMBL" id="CAG5111038.1"/>
    </source>
</evidence>
<reference evidence="2 3" key="1">
    <citation type="submission" date="2021-04" db="EMBL/GenBank/DDBJ databases">
        <authorList>
            <person name="Bliznina A."/>
        </authorList>
    </citation>
    <scope>NUCLEOTIDE SEQUENCE [LARGE SCALE GENOMIC DNA]</scope>
</reference>
<evidence type="ECO:0000256" key="1">
    <source>
        <dbReference type="SAM" id="Coils"/>
    </source>
</evidence>
<gene>
    <name evidence="2" type="ORF">OKIOD_LOCUS14139</name>
</gene>
<accession>A0ABN7T3T1</accession>
<keyword evidence="3" id="KW-1185">Reference proteome</keyword>
<protein>
    <submittedName>
        <fullName evidence="2">Oidioi.mRNA.OKI2018_I69.chr2.g5374.t1.cds</fullName>
    </submittedName>
</protein>